<feature type="compositionally biased region" description="Polar residues" evidence="6">
    <location>
        <begin position="23"/>
        <end position="38"/>
    </location>
</feature>
<keyword evidence="8" id="KW-1185">Reference proteome</keyword>
<name>A0A376B4X3_9ASCO</name>
<dbReference type="VEuPathDB" id="FungiDB:SCODWIG_01452"/>
<feature type="compositionally biased region" description="Basic and acidic residues" evidence="6">
    <location>
        <begin position="362"/>
        <end position="391"/>
    </location>
</feature>
<proteinExistence type="predicted"/>
<evidence type="ECO:0000256" key="1">
    <source>
        <dbReference type="ARBA" id="ARBA00004123"/>
    </source>
</evidence>
<feature type="compositionally biased region" description="Basic and acidic residues" evidence="6">
    <location>
        <begin position="339"/>
        <end position="355"/>
    </location>
</feature>
<feature type="compositionally biased region" description="Polar residues" evidence="6">
    <location>
        <begin position="46"/>
        <end position="83"/>
    </location>
</feature>
<feature type="region of interest" description="Disordered" evidence="6">
    <location>
        <begin position="339"/>
        <end position="594"/>
    </location>
</feature>
<dbReference type="PANTHER" id="PTHR21964">
    <property type="entry name" value="BREAST CANCER METASTASIS-SUPPRESSOR 1"/>
    <property type="match status" value="1"/>
</dbReference>
<evidence type="ECO:0000256" key="4">
    <source>
        <dbReference type="ARBA" id="ARBA00023163"/>
    </source>
</evidence>
<dbReference type="SMART" id="SM01401">
    <property type="entry name" value="Sds3"/>
    <property type="match status" value="1"/>
</dbReference>
<evidence type="ECO:0008006" key="9">
    <source>
        <dbReference type="Google" id="ProtNLM"/>
    </source>
</evidence>
<feature type="compositionally biased region" description="Basic and acidic residues" evidence="6">
    <location>
        <begin position="550"/>
        <end position="563"/>
    </location>
</feature>
<feature type="compositionally biased region" description="Basic and acidic residues" evidence="6">
    <location>
        <begin position="447"/>
        <end position="480"/>
    </location>
</feature>
<dbReference type="EMBL" id="UFAJ01000186">
    <property type="protein sequence ID" value="SSD59691.1"/>
    <property type="molecule type" value="Genomic_DNA"/>
</dbReference>
<keyword evidence="2" id="KW-0678">Repressor</keyword>
<feature type="compositionally biased region" description="Polar residues" evidence="6">
    <location>
        <begin position="1"/>
        <end position="15"/>
    </location>
</feature>
<dbReference type="Pfam" id="PF08598">
    <property type="entry name" value="Sds3"/>
    <property type="match status" value="1"/>
</dbReference>
<evidence type="ECO:0000256" key="5">
    <source>
        <dbReference type="ARBA" id="ARBA00023242"/>
    </source>
</evidence>
<dbReference type="AlphaFoldDB" id="A0A376B4X3"/>
<protein>
    <recommendedName>
        <fullName evidence="9">Transcriptional regulatory protein DEP1</fullName>
    </recommendedName>
</protein>
<keyword evidence="4" id="KW-0804">Transcription</keyword>
<reference evidence="8" key="1">
    <citation type="submission" date="2018-06" db="EMBL/GenBank/DDBJ databases">
        <authorList>
            <person name="Guldener U."/>
        </authorList>
    </citation>
    <scope>NUCLEOTIDE SEQUENCE [LARGE SCALE GENOMIC DNA]</scope>
    <source>
        <strain evidence="8">UTAD17</strain>
    </source>
</reference>
<sequence>MTTVKLQELSPTKNDGFNKFITDDSSTAGSTDKINQASEEQEQEDVNSPTTNITDIDMETSNLSNVEKTGNVNPPETTETVQENLDKEKKTINPSNNSIVKTTDKNEEDGGDEDSELSNVGQSPDKDIFTIDNFDATTNSIHNDVHASDNDNNDVTSPLSFIGTSTTESTHTVGTADNFPLLPIAETANKDNAKITLPVPITSTRTNNSLNASSADTTDSNTFFVKKQQNNTNTDVTGKIQVTDKKPSGNVETTTGNLSANIDSNQNENITTGILETCDTNIRTNNDNKHTTSAITFVSGNHSKESRDSISQFYLDGSDADTEKEDELIHYRDVPLLRDLAKDSSTGQEKEKKEDKEEEKEEEKKEEKEEERQEEKEEERQEEKEEERQEEKEEEKEEERQEEKEEERQEEKEEERQEEKEEERQEERQEEKEQKNKDNSINANKSNSDKKEVHFEDNNLKNDNKIITEKQKDSNKKRNFQELNEDSGISKITNDKKFPQENVNENRSTTIINHRLQTNIAEESELKNKQKQAADSPTKKQKIISNGGEELSHNQEEKEEEKNMTNADDAEEEEQKENYGKGGDEEETEELRQEQELLRKERLELKRQNAYKDIIEIENSFATLRQKLYENKLAKLQMELQMCLDGSHPSLQQYLSQIHEIRDKKLQQIYLKQQYKLDCIDRETRASRYAIHQNFYKQANDGKESMLNNTTTEWYEINSERREMDVQIPDLKYHVPIKIANKSLSMITGYATQPAIPQLNYNDNDSRNSNANISEDMAAEGINWRFKNNPVDKLEVIVDRMRFNNAMSDIKGLRQYYGGFPGAPELNPLRETEILDDFEILKKSAAKRSSR</sequence>
<gene>
    <name evidence="7" type="ORF">SCODWIG_01452</name>
</gene>
<accession>A0A376B4X3</accession>
<evidence type="ECO:0000313" key="8">
    <source>
        <dbReference type="Proteomes" id="UP000262825"/>
    </source>
</evidence>
<feature type="compositionally biased region" description="Polar residues" evidence="6">
    <location>
        <begin position="92"/>
        <end position="101"/>
    </location>
</feature>
<keyword evidence="3" id="KW-0805">Transcription regulation</keyword>
<dbReference type="OrthoDB" id="20886at2759"/>
<dbReference type="InterPro" id="IPR013907">
    <property type="entry name" value="Sds3"/>
</dbReference>
<evidence type="ECO:0000313" key="7">
    <source>
        <dbReference type="EMBL" id="SSD59691.1"/>
    </source>
</evidence>
<dbReference type="Proteomes" id="UP000262825">
    <property type="component" value="Unassembled WGS sequence"/>
</dbReference>
<feature type="compositionally biased region" description="Basic and acidic residues" evidence="6">
    <location>
        <begin position="398"/>
        <end position="438"/>
    </location>
</feature>
<feature type="compositionally biased region" description="Acidic residues" evidence="6">
    <location>
        <begin position="106"/>
        <end position="116"/>
    </location>
</feature>
<organism evidence="7 8">
    <name type="scientific">Saccharomycodes ludwigii</name>
    <dbReference type="NCBI Taxonomy" id="36035"/>
    <lineage>
        <taxon>Eukaryota</taxon>
        <taxon>Fungi</taxon>
        <taxon>Dikarya</taxon>
        <taxon>Ascomycota</taxon>
        <taxon>Saccharomycotina</taxon>
        <taxon>Saccharomycetes</taxon>
        <taxon>Saccharomycodales</taxon>
        <taxon>Saccharomycodaceae</taxon>
        <taxon>Saccharomycodes</taxon>
    </lineage>
</organism>
<keyword evidence="5" id="KW-0539">Nucleus</keyword>
<comment type="subcellular location">
    <subcellularLocation>
        <location evidence="1">Nucleus</location>
    </subcellularLocation>
</comment>
<dbReference type="GO" id="GO:0010468">
    <property type="term" value="P:regulation of gene expression"/>
    <property type="evidence" value="ECO:0007669"/>
    <property type="project" value="UniProtKB-ARBA"/>
</dbReference>
<feature type="compositionally biased region" description="Polar residues" evidence="6">
    <location>
        <begin position="501"/>
        <end position="521"/>
    </location>
</feature>
<evidence type="ECO:0000256" key="3">
    <source>
        <dbReference type="ARBA" id="ARBA00023015"/>
    </source>
</evidence>
<evidence type="ECO:0000256" key="2">
    <source>
        <dbReference type="ARBA" id="ARBA00022491"/>
    </source>
</evidence>
<feature type="region of interest" description="Disordered" evidence="6">
    <location>
        <begin position="1"/>
        <end position="125"/>
    </location>
</feature>
<dbReference type="GO" id="GO:0005654">
    <property type="term" value="C:nucleoplasm"/>
    <property type="evidence" value="ECO:0007669"/>
    <property type="project" value="UniProtKB-ARBA"/>
</dbReference>
<evidence type="ECO:0000256" key="6">
    <source>
        <dbReference type="SAM" id="MobiDB-lite"/>
    </source>
</evidence>